<evidence type="ECO:0000313" key="1">
    <source>
        <dbReference type="EMBL" id="EGW02807.1"/>
    </source>
</evidence>
<protein>
    <submittedName>
        <fullName evidence="1">Uncharacterized protein</fullName>
    </submittedName>
</protein>
<proteinExistence type="predicted"/>
<name>G3HFS4_CRIGR</name>
<gene>
    <name evidence="1" type="ORF">I79_009439</name>
</gene>
<sequence>MKVCSPVFPFHGCPQVLGPFKPLSSKAHTCFEESSKIGKATSAGEERLEPSIWFMAKPSTQKNDLEALWRGKTGVWLQPLVGREDRELEDLF</sequence>
<reference evidence="2" key="1">
    <citation type="journal article" date="2011" name="Nat. Biotechnol.">
        <title>The genomic sequence of the Chinese hamster ovary (CHO)-K1 cell line.</title>
        <authorList>
            <person name="Xu X."/>
            <person name="Nagarajan H."/>
            <person name="Lewis N.E."/>
            <person name="Pan S."/>
            <person name="Cai Z."/>
            <person name="Liu X."/>
            <person name="Chen W."/>
            <person name="Xie M."/>
            <person name="Wang W."/>
            <person name="Hammond S."/>
            <person name="Andersen M.R."/>
            <person name="Neff N."/>
            <person name="Passarelli B."/>
            <person name="Koh W."/>
            <person name="Fan H.C."/>
            <person name="Wang J."/>
            <person name="Gui Y."/>
            <person name="Lee K.H."/>
            <person name="Betenbaugh M.J."/>
            <person name="Quake S.R."/>
            <person name="Famili I."/>
            <person name="Palsson B.O."/>
            <person name="Wang J."/>
        </authorList>
    </citation>
    <scope>NUCLEOTIDE SEQUENCE [LARGE SCALE GENOMIC DNA]</scope>
    <source>
        <strain evidence="2">CHO K1 cell line</strain>
    </source>
</reference>
<organism evidence="1 2">
    <name type="scientific">Cricetulus griseus</name>
    <name type="common">Chinese hamster</name>
    <name type="synonym">Cricetulus barabensis griseus</name>
    <dbReference type="NCBI Taxonomy" id="10029"/>
    <lineage>
        <taxon>Eukaryota</taxon>
        <taxon>Metazoa</taxon>
        <taxon>Chordata</taxon>
        <taxon>Craniata</taxon>
        <taxon>Vertebrata</taxon>
        <taxon>Euteleostomi</taxon>
        <taxon>Mammalia</taxon>
        <taxon>Eutheria</taxon>
        <taxon>Euarchontoglires</taxon>
        <taxon>Glires</taxon>
        <taxon>Rodentia</taxon>
        <taxon>Myomorpha</taxon>
        <taxon>Muroidea</taxon>
        <taxon>Cricetidae</taxon>
        <taxon>Cricetinae</taxon>
        <taxon>Cricetulus</taxon>
    </lineage>
</organism>
<dbReference type="InParanoid" id="G3HFS4"/>
<accession>G3HFS4</accession>
<dbReference type="Proteomes" id="UP000001075">
    <property type="component" value="Unassembled WGS sequence"/>
</dbReference>
<dbReference type="AlphaFoldDB" id="G3HFS4"/>
<evidence type="ECO:0000313" key="2">
    <source>
        <dbReference type="Proteomes" id="UP000001075"/>
    </source>
</evidence>
<dbReference type="EMBL" id="JH000334">
    <property type="protein sequence ID" value="EGW02807.1"/>
    <property type="molecule type" value="Genomic_DNA"/>
</dbReference>